<proteinExistence type="predicted"/>
<feature type="transmembrane region" description="Helical" evidence="1">
    <location>
        <begin position="32"/>
        <end position="53"/>
    </location>
</feature>
<feature type="transmembrane region" description="Helical" evidence="1">
    <location>
        <begin position="65"/>
        <end position="84"/>
    </location>
</feature>
<sequence>MKKIINTYIYGIGIGGIIYSLSLLFSDVNSQTISNIVSCLFISGFMGLASLIYDIEKLPFLYKSLIHLISISSLVYLMNIYNGWLNPNQYLGFFIQFLIIYLIIWAIVFYLNYSTSNTINKKLKEKRVKKQ</sequence>
<keyword evidence="1" id="KW-1133">Transmembrane helix</keyword>
<comment type="caution">
    <text evidence="3">The sequence shown here is derived from an EMBL/GenBank/DDBJ whole genome shotgun (WGS) entry which is preliminary data.</text>
</comment>
<keyword evidence="1" id="KW-0472">Membrane</keyword>
<evidence type="ECO:0000256" key="1">
    <source>
        <dbReference type="SAM" id="Phobius"/>
    </source>
</evidence>
<reference evidence="3 4" key="1">
    <citation type="submission" date="2016-06" db="EMBL/GenBank/DDBJ databases">
        <authorList>
            <person name="Haines A.N."/>
            <person name="Council K.R."/>
        </authorList>
    </citation>
    <scope>NUCLEOTIDE SEQUENCE [LARGE SCALE GENOMIC DNA]</scope>
    <source>
        <strain evidence="3 4">SP158-29</strain>
    </source>
</reference>
<dbReference type="RefSeq" id="WP_003107750.1">
    <property type="nucleotide sequence ID" value="NZ_BAWT01000003.1"/>
</dbReference>
<dbReference type="EMBL" id="JARQAG010000002">
    <property type="protein sequence ID" value="MDT2731031.1"/>
    <property type="molecule type" value="Genomic_DNA"/>
</dbReference>
<dbReference type="OrthoDB" id="2222903at2"/>
<dbReference type="EMBL" id="NSGR01000004">
    <property type="protein sequence ID" value="PCH13783.1"/>
    <property type="molecule type" value="Genomic_DNA"/>
</dbReference>
<organism evidence="3 4">
    <name type="scientific">Streptococcus parauberis</name>
    <dbReference type="NCBI Taxonomy" id="1348"/>
    <lineage>
        <taxon>Bacteria</taxon>
        <taxon>Bacillati</taxon>
        <taxon>Bacillota</taxon>
        <taxon>Bacilli</taxon>
        <taxon>Lactobacillales</taxon>
        <taxon>Streptococcaceae</taxon>
        <taxon>Streptococcus</taxon>
    </lineage>
</organism>
<evidence type="ECO:0000313" key="2">
    <source>
        <dbReference type="EMBL" id="MDT2731031.1"/>
    </source>
</evidence>
<reference evidence="2" key="2">
    <citation type="submission" date="2023-03" db="EMBL/GenBank/DDBJ databases">
        <authorList>
            <person name="Shen W."/>
            <person name="Cai J."/>
        </authorList>
    </citation>
    <scope>NUCLEOTIDE SEQUENCE</scope>
    <source>
        <strain evidence="2">P82-2</strain>
    </source>
</reference>
<feature type="transmembrane region" description="Helical" evidence="1">
    <location>
        <begin position="90"/>
        <end position="113"/>
    </location>
</feature>
<keyword evidence="1" id="KW-0812">Transmembrane</keyword>
<dbReference type="Proteomes" id="UP000217465">
    <property type="component" value="Unassembled WGS sequence"/>
</dbReference>
<protein>
    <submittedName>
        <fullName evidence="2">DUF3021 domain-containing protein</fullName>
    </submittedName>
</protein>
<dbReference type="Proteomes" id="UP001180515">
    <property type="component" value="Unassembled WGS sequence"/>
</dbReference>
<gene>
    <name evidence="3" type="ORF">A9Y57_00417</name>
    <name evidence="2" type="ORF">P7G31_02025</name>
</gene>
<dbReference type="AlphaFoldDB" id="A0A0E2UEM0"/>
<dbReference type="InterPro" id="IPR021560">
    <property type="entry name" value="DUF3021"/>
</dbReference>
<dbReference type="Pfam" id="PF11457">
    <property type="entry name" value="DUF3021"/>
    <property type="match status" value="1"/>
</dbReference>
<evidence type="ECO:0000313" key="3">
    <source>
        <dbReference type="EMBL" id="PCH13783.1"/>
    </source>
</evidence>
<feature type="transmembrane region" description="Helical" evidence="1">
    <location>
        <begin position="7"/>
        <end position="26"/>
    </location>
</feature>
<name>A0A0E2UEM0_9STRE</name>
<evidence type="ECO:0000313" key="4">
    <source>
        <dbReference type="Proteomes" id="UP000217465"/>
    </source>
</evidence>
<accession>A0A0E2UEM0</accession>